<gene>
    <name evidence="2" type="ORF">SAMN05192558_10659</name>
</gene>
<dbReference type="STRING" id="504798.SAMN05421871_106393"/>
<keyword evidence="3" id="KW-1185">Reference proteome</keyword>
<reference evidence="3" key="1">
    <citation type="submission" date="2016-10" db="EMBL/GenBank/DDBJ databases">
        <authorList>
            <person name="Varghese N."/>
            <person name="Submissions S."/>
        </authorList>
    </citation>
    <scope>NUCLEOTIDE SEQUENCE [LARGE SCALE GENOMIC DNA]</scope>
    <source>
        <strain evidence="3">IBRC-M 10655</strain>
    </source>
</reference>
<sequence>MLPTQIAKKSDSDIEVRYREPMDVVRDFKNGALRLRVLQYAAGDEVHGAWLTAELTNHGYRVSPGTLYPLLHRMQEAGLLKSRGEIADGRRVRLYRTTKRGKKVLADCRDVLTGLVAEVA</sequence>
<dbReference type="InterPro" id="IPR052509">
    <property type="entry name" value="Metal_resp_DNA-bind_regulator"/>
</dbReference>
<proteinExistence type="predicted"/>
<evidence type="ECO:0000313" key="3">
    <source>
        <dbReference type="Proteomes" id="UP000199651"/>
    </source>
</evidence>
<dbReference type="PANTHER" id="PTHR33169:SF14">
    <property type="entry name" value="TRANSCRIPTIONAL REGULATOR RV3488"/>
    <property type="match status" value="1"/>
</dbReference>
<dbReference type="SUPFAM" id="SSF46785">
    <property type="entry name" value="Winged helix' DNA-binding domain"/>
    <property type="match status" value="1"/>
</dbReference>
<dbReference type="PANTHER" id="PTHR33169">
    <property type="entry name" value="PADR-FAMILY TRANSCRIPTIONAL REGULATOR"/>
    <property type="match status" value="1"/>
</dbReference>
<dbReference type="AlphaFoldDB" id="A0A1H0PDQ4"/>
<evidence type="ECO:0000313" key="2">
    <source>
        <dbReference type="EMBL" id="SDP02746.1"/>
    </source>
</evidence>
<protein>
    <submittedName>
        <fullName evidence="2">DNA-binding transcriptional regulator, PadR family</fullName>
    </submittedName>
</protein>
<dbReference type="InterPro" id="IPR005149">
    <property type="entry name" value="Tscrpt_reg_PadR_N"/>
</dbReference>
<dbReference type="Proteomes" id="UP000199651">
    <property type="component" value="Unassembled WGS sequence"/>
</dbReference>
<keyword evidence="2" id="KW-0238">DNA-binding</keyword>
<dbReference type="Gene3D" id="1.10.10.10">
    <property type="entry name" value="Winged helix-like DNA-binding domain superfamily/Winged helix DNA-binding domain"/>
    <property type="match status" value="1"/>
</dbReference>
<dbReference type="InterPro" id="IPR036388">
    <property type="entry name" value="WH-like_DNA-bd_sf"/>
</dbReference>
<accession>A0A1H0PDQ4</accession>
<evidence type="ECO:0000259" key="1">
    <source>
        <dbReference type="Pfam" id="PF03551"/>
    </source>
</evidence>
<dbReference type="InterPro" id="IPR036390">
    <property type="entry name" value="WH_DNA-bd_sf"/>
</dbReference>
<feature type="domain" description="Transcription regulator PadR N-terminal" evidence="1">
    <location>
        <begin position="37"/>
        <end position="106"/>
    </location>
</feature>
<dbReference type="EMBL" id="FNJB01000006">
    <property type="protein sequence ID" value="SDP02746.1"/>
    <property type="molecule type" value="Genomic_DNA"/>
</dbReference>
<dbReference type="Pfam" id="PF03551">
    <property type="entry name" value="PadR"/>
    <property type="match status" value="1"/>
</dbReference>
<name>A0A1H0PDQ4_9PSEU</name>
<dbReference type="GO" id="GO:0003677">
    <property type="term" value="F:DNA binding"/>
    <property type="evidence" value="ECO:0007669"/>
    <property type="project" value="UniProtKB-KW"/>
</dbReference>
<organism evidence="2 3">
    <name type="scientific">Actinokineospora alba</name>
    <dbReference type="NCBI Taxonomy" id="504798"/>
    <lineage>
        <taxon>Bacteria</taxon>
        <taxon>Bacillati</taxon>
        <taxon>Actinomycetota</taxon>
        <taxon>Actinomycetes</taxon>
        <taxon>Pseudonocardiales</taxon>
        <taxon>Pseudonocardiaceae</taxon>
        <taxon>Actinokineospora</taxon>
    </lineage>
</organism>